<reference evidence="2 3" key="2">
    <citation type="journal article" date="2012" name="PLoS Pathog.">
        <title>Diverse lifestyles and strategies of plant pathogenesis encoded in the genomes of eighteen Dothideomycetes fungi.</title>
        <authorList>
            <person name="Ohm R.A."/>
            <person name="Feau N."/>
            <person name="Henrissat B."/>
            <person name="Schoch C.L."/>
            <person name="Horwitz B.A."/>
            <person name="Barry K.W."/>
            <person name="Condon B.J."/>
            <person name="Copeland A.C."/>
            <person name="Dhillon B."/>
            <person name="Glaser F."/>
            <person name="Hesse C.N."/>
            <person name="Kosti I."/>
            <person name="LaButti K."/>
            <person name="Lindquist E.A."/>
            <person name="Lucas S."/>
            <person name="Salamov A.A."/>
            <person name="Bradshaw R.E."/>
            <person name="Ciuffetti L."/>
            <person name="Hamelin R.C."/>
            <person name="Kema G.H.J."/>
            <person name="Lawrence C."/>
            <person name="Scott J.A."/>
            <person name="Spatafora J.W."/>
            <person name="Turgeon B.G."/>
            <person name="de Wit P.J.G.M."/>
            <person name="Zhong S."/>
            <person name="Goodwin S.B."/>
            <person name="Grigoriev I.V."/>
        </authorList>
    </citation>
    <scope>NUCLEOTIDE SEQUENCE [LARGE SCALE GENOMIC DNA]</scope>
    <source>
        <strain evidence="3">NZE10 / CBS 128990</strain>
    </source>
</reference>
<dbReference type="HOGENOM" id="CLU_087700_1_0_1"/>
<feature type="region of interest" description="Disordered" evidence="1">
    <location>
        <begin position="1"/>
        <end position="178"/>
    </location>
</feature>
<accession>N1Q1E4</accession>
<dbReference type="AlphaFoldDB" id="N1Q1E4"/>
<evidence type="ECO:0000256" key="1">
    <source>
        <dbReference type="SAM" id="MobiDB-lite"/>
    </source>
</evidence>
<reference evidence="3" key="1">
    <citation type="journal article" date="2012" name="PLoS Genet.">
        <title>The genomes of the fungal plant pathogens Cladosporium fulvum and Dothistroma septosporum reveal adaptation to different hosts and lifestyles but also signatures of common ancestry.</title>
        <authorList>
            <person name="de Wit P.J.G.M."/>
            <person name="van der Burgt A."/>
            <person name="Oekmen B."/>
            <person name="Stergiopoulos I."/>
            <person name="Abd-Elsalam K.A."/>
            <person name="Aerts A.L."/>
            <person name="Bahkali A.H."/>
            <person name="Beenen H.G."/>
            <person name="Chettri P."/>
            <person name="Cox M.P."/>
            <person name="Datema E."/>
            <person name="de Vries R.P."/>
            <person name="Dhillon B."/>
            <person name="Ganley A.R."/>
            <person name="Griffiths S.A."/>
            <person name="Guo Y."/>
            <person name="Hamelin R.C."/>
            <person name="Henrissat B."/>
            <person name="Kabir M.S."/>
            <person name="Jashni M.K."/>
            <person name="Kema G."/>
            <person name="Klaubauf S."/>
            <person name="Lapidus A."/>
            <person name="Levasseur A."/>
            <person name="Lindquist E."/>
            <person name="Mehrabi R."/>
            <person name="Ohm R.A."/>
            <person name="Owen T.J."/>
            <person name="Salamov A."/>
            <person name="Schwelm A."/>
            <person name="Schijlen E."/>
            <person name="Sun H."/>
            <person name="van den Burg H.A."/>
            <person name="van Ham R.C.H.J."/>
            <person name="Zhang S."/>
            <person name="Goodwin S.B."/>
            <person name="Grigoriev I.V."/>
            <person name="Collemare J."/>
            <person name="Bradshaw R.E."/>
        </authorList>
    </citation>
    <scope>NUCLEOTIDE SEQUENCE [LARGE SCALE GENOMIC DNA]</scope>
    <source>
        <strain evidence="3">NZE10 / CBS 128990</strain>
    </source>
</reference>
<proteinExistence type="predicted"/>
<feature type="compositionally biased region" description="Basic and acidic residues" evidence="1">
    <location>
        <begin position="135"/>
        <end position="178"/>
    </location>
</feature>
<dbReference type="OrthoDB" id="5418203at2759"/>
<name>N1Q1E4_DOTSN</name>
<gene>
    <name evidence="2" type="ORF">DOTSEDRAFT_30773</name>
</gene>
<sequence>MSSQFAASVTVTRGKLHVFPNQSRAENAEPVECWEDEADDSASQTEGDGTSTPVRPSNPGLPGAPPPTPSSPVSTRESDVSYQFVSPLDSNDAYTNPPVGSRSMTAAGEERRPDKTTSVASRLIAAGIGQKAPPRTKEEREYDQAMKIQEKKKRDGAREEAERKRRERENAQKAMWDE</sequence>
<evidence type="ECO:0000313" key="3">
    <source>
        <dbReference type="Proteomes" id="UP000016933"/>
    </source>
</evidence>
<keyword evidence="3" id="KW-1185">Reference proteome</keyword>
<dbReference type="EMBL" id="KB446535">
    <property type="protein sequence ID" value="EME49556.1"/>
    <property type="molecule type" value="Genomic_DNA"/>
</dbReference>
<feature type="compositionally biased region" description="Polar residues" evidence="1">
    <location>
        <begin position="80"/>
        <end position="94"/>
    </location>
</feature>
<feature type="compositionally biased region" description="Polar residues" evidence="1">
    <location>
        <begin position="41"/>
        <end position="55"/>
    </location>
</feature>
<dbReference type="eggNOG" id="ENOG502SQFV">
    <property type="taxonomic scope" value="Eukaryota"/>
</dbReference>
<dbReference type="OMA" id="PTQFEYP"/>
<evidence type="ECO:0000313" key="2">
    <source>
        <dbReference type="EMBL" id="EME49556.1"/>
    </source>
</evidence>
<organism evidence="2 3">
    <name type="scientific">Dothistroma septosporum (strain NZE10 / CBS 128990)</name>
    <name type="common">Red band needle blight fungus</name>
    <name type="synonym">Mycosphaerella pini</name>
    <dbReference type="NCBI Taxonomy" id="675120"/>
    <lineage>
        <taxon>Eukaryota</taxon>
        <taxon>Fungi</taxon>
        <taxon>Dikarya</taxon>
        <taxon>Ascomycota</taxon>
        <taxon>Pezizomycotina</taxon>
        <taxon>Dothideomycetes</taxon>
        <taxon>Dothideomycetidae</taxon>
        <taxon>Mycosphaerellales</taxon>
        <taxon>Mycosphaerellaceae</taxon>
        <taxon>Dothistroma</taxon>
    </lineage>
</organism>
<feature type="compositionally biased region" description="Polar residues" evidence="1">
    <location>
        <begin position="1"/>
        <end position="11"/>
    </location>
</feature>
<dbReference type="Proteomes" id="UP000016933">
    <property type="component" value="Unassembled WGS sequence"/>
</dbReference>
<protein>
    <submittedName>
        <fullName evidence="2">Uncharacterized protein</fullName>
    </submittedName>
</protein>